<dbReference type="Proteomes" id="UP000277212">
    <property type="component" value="Unassembled WGS sequence"/>
</dbReference>
<feature type="compositionally biased region" description="Basic and acidic residues" evidence="1">
    <location>
        <begin position="199"/>
        <end position="209"/>
    </location>
</feature>
<gene>
    <name evidence="2" type="ORF">CDV36_006611</name>
</gene>
<comment type="caution">
    <text evidence="2">The sequence shown here is derived from an EMBL/GenBank/DDBJ whole genome shotgun (WGS) entry which is preliminary data.</text>
</comment>
<protein>
    <submittedName>
        <fullName evidence="2">Uncharacterized protein</fullName>
    </submittedName>
</protein>
<feature type="region of interest" description="Disordered" evidence="1">
    <location>
        <begin position="145"/>
        <end position="165"/>
    </location>
</feature>
<dbReference type="AlphaFoldDB" id="A0A3M2S817"/>
<dbReference type="EMBL" id="NKUJ01000102">
    <property type="protein sequence ID" value="RMJ13721.1"/>
    <property type="molecule type" value="Genomic_DNA"/>
</dbReference>
<proteinExistence type="predicted"/>
<sequence length="278" mass="33464">MEGYNIPDAMLHRVIPSMFNAGDFPMPWIDNPTLDERRQYIRAYLKWRLPHDDMEKQERDLRDLAERKAAMRLINGNLVEIGVDRFEWLVDKMFWRTWLGYLGKAPPFPWPLPKRTDELTEISQSFGRWLDIYRKEGDLVKVPVPGDDAPDAEQGHLSDNETTATTQDLTMTERIDETDQLQKLSEQVDQLRQELQQRDEQISRMDKRIQQQKRQISQRDTKISDKDRRNRYLRDLLKLERERVDLLRQRNEDLHLENQETRRLNLDVLEAWRRQLNQ</sequence>
<organism evidence="2 3">
    <name type="scientific">Fusarium kuroshium</name>
    <dbReference type="NCBI Taxonomy" id="2010991"/>
    <lineage>
        <taxon>Eukaryota</taxon>
        <taxon>Fungi</taxon>
        <taxon>Dikarya</taxon>
        <taxon>Ascomycota</taxon>
        <taxon>Pezizomycotina</taxon>
        <taxon>Sordariomycetes</taxon>
        <taxon>Hypocreomycetidae</taxon>
        <taxon>Hypocreales</taxon>
        <taxon>Nectriaceae</taxon>
        <taxon>Fusarium</taxon>
        <taxon>Fusarium solani species complex</taxon>
    </lineage>
</organism>
<reference evidence="2 3" key="1">
    <citation type="submission" date="2017-06" db="EMBL/GenBank/DDBJ databases">
        <title>Comparative genomic analysis of Ambrosia Fusariam Clade fungi.</title>
        <authorList>
            <person name="Stajich J.E."/>
            <person name="Carrillo J."/>
            <person name="Kijimoto T."/>
            <person name="Eskalen A."/>
            <person name="O'Donnell K."/>
            <person name="Kasson M."/>
        </authorList>
    </citation>
    <scope>NUCLEOTIDE SEQUENCE [LARGE SCALE GENOMIC DNA]</scope>
    <source>
        <strain evidence="2">UCR3666</strain>
    </source>
</reference>
<accession>A0A3M2S817</accession>
<evidence type="ECO:0000313" key="2">
    <source>
        <dbReference type="EMBL" id="RMJ13721.1"/>
    </source>
</evidence>
<name>A0A3M2S817_9HYPO</name>
<feature type="region of interest" description="Disordered" evidence="1">
    <location>
        <begin position="199"/>
        <end position="223"/>
    </location>
</feature>
<evidence type="ECO:0000256" key="1">
    <source>
        <dbReference type="SAM" id="MobiDB-lite"/>
    </source>
</evidence>
<dbReference type="OrthoDB" id="5100673at2759"/>
<evidence type="ECO:0000313" key="3">
    <source>
        <dbReference type="Proteomes" id="UP000277212"/>
    </source>
</evidence>
<keyword evidence="3" id="KW-1185">Reference proteome</keyword>